<feature type="compositionally biased region" description="Basic and acidic residues" evidence="1">
    <location>
        <begin position="1"/>
        <end position="18"/>
    </location>
</feature>
<gene>
    <name evidence="2" type="ORF">BECKTUN1418D_GA0071000_102913</name>
</gene>
<reference evidence="2" key="1">
    <citation type="submission" date="2019-02" db="EMBL/GenBank/DDBJ databases">
        <authorList>
            <person name="Gruber-Vodicka R. H."/>
            <person name="Seah K. B. B."/>
        </authorList>
    </citation>
    <scope>NUCLEOTIDE SEQUENCE</scope>
    <source>
        <strain evidence="2">BECK_BY1</strain>
    </source>
</reference>
<evidence type="ECO:0000313" key="2">
    <source>
        <dbReference type="EMBL" id="VFK55236.1"/>
    </source>
</evidence>
<proteinExistence type="predicted"/>
<dbReference type="AlphaFoldDB" id="A0A450ZN76"/>
<evidence type="ECO:0000256" key="1">
    <source>
        <dbReference type="SAM" id="MobiDB-lite"/>
    </source>
</evidence>
<sequence length="151" mass="17700">MIQEREQEQQEGRYREENATNVSRPIGTAGEKEISEAQAYIMKQVDRQTERFAEEVESIKHIGKKLQWLITEISTLLEGQNREHYLRGIYDATVQNGFALRETAWAAIDQEENVEILKSLFALSMIDNKEMQFWHWRIHILDVTTTLALPH</sequence>
<feature type="region of interest" description="Disordered" evidence="1">
    <location>
        <begin position="1"/>
        <end position="29"/>
    </location>
</feature>
<dbReference type="EMBL" id="CAADFX010000029">
    <property type="protein sequence ID" value="VFK55236.1"/>
    <property type="molecule type" value="Genomic_DNA"/>
</dbReference>
<organism evidence="2">
    <name type="scientific">Candidatus Kentrum sp. TUN</name>
    <dbReference type="NCBI Taxonomy" id="2126343"/>
    <lineage>
        <taxon>Bacteria</taxon>
        <taxon>Pseudomonadati</taxon>
        <taxon>Pseudomonadota</taxon>
        <taxon>Gammaproteobacteria</taxon>
        <taxon>Candidatus Kentrum</taxon>
    </lineage>
</organism>
<protein>
    <submittedName>
        <fullName evidence="2">Uncharacterized protein</fullName>
    </submittedName>
</protein>
<accession>A0A450ZN76</accession>
<name>A0A450ZN76_9GAMM</name>